<feature type="signal peptide" evidence="2">
    <location>
        <begin position="1"/>
        <end position="19"/>
    </location>
</feature>
<sequence>MKRLLVVITSLLLMTLLSACVESADGSSGEGGEQNLVISHFLPGQHPIQTQVFEDIGSTMNEETDGRITYELYPANALGDAGSQYDMAVTGEADIALSVYGYTPGRFPSVSVLELPFLAETAEHGSKILWNLYKEFPEIQEEHNETEPLFLFTAEPAQLISIDHKIESPEDLEGLRVRSPSPLGNKILESLGAAPVSMPMGDVYEALERGTVDVAMVPLETLYNYSFHEIAKYITVGNFSATPFFSVMNKDTYNNLSESDQELLKGLVGEERSAEAGRVFDVDGQKGKELAKENGAEFIELTDEQLKPWKDALKDVTQGWIQDMEKEGLPGQEIYERAKELKEEVKE</sequence>
<dbReference type="PROSITE" id="PS51257">
    <property type="entry name" value="PROKAR_LIPOPROTEIN"/>
    <property type="match status" value="1"/>
</dbReference>
<organism evidence="3 4">
    <name type="scientific">Piscibacillus salipiscarius</name>
    <dbReference type="NCBI Taxonomy" id="299480"/>
    <lineage>
        <taxon>Bacteria</taxon>
        <taxon>Bacillati</taxon>
        <taxon>Bacillota</taxon>
        <taxon>Bacilli</taxon>
        <taxon>Bacillales</taxon>
        <taxon>Bacillaceae</taxon>
        <taxon>Piscibacillus</taxon>
    </lineage>
</organism>
<dbReference type="Gene3D" id="3.40.190.170">
    <property type="entry name" value="Bacterial extracellular solute-binding protein, family 7"/>
    <property type="match status" value="1"/>
</dbReference>
<evidence type="ECO:0000256" key="2">
    <source>
        <dbReference type="SAM" id="SignalP"/>
    </source>
</evidence>
<dbReference type="PANTHER" id="PTHR33376">
    <property type="match status" value="1"/>
</dbReference>
<accession>A0ABW5Q9V4</accession>
<reference evidence="4" key="1">
    <citation type="journal article" date="2019" name="Int. J. Syst. Evol. Microbiol.">
        <title>The Global Catalogue of Microorganisms (GCM) 10K type strain sequencing project: providing services to taxonomists for standard genome sequencing and annotation.</title>
        <authorList>
            <consortium name="The Broad Institute Genomics Platform"/>
            <consortium name="The Broad Institute Genome Sequencing Center for Infectious Disease"/>
            <person name="Wu L."/>
            <person name="Ma J."/>
        </authorList>
    </citation>
    <scope>NUCLEOTIDE SEQUENCE [LARGE SCALE GENOMIC DNA]</scope>
    <source>
        <strain evidence="4">TISTR 1571</strain>
    </source>
</reference>
<dbReference type="SUPFAM" id="SSF53850">
    <property type="entry name" value="Periplasmic binding protein-like II"/>
    <property type="match status" value="1"/>
</dbReference>
<name>A0ABW5Q9V4_9BACI</name>
<dbReference type="InterPro" id="IPR018389">
    <property type="entry name" value="DctP_fam"/>
</dbReference>
<feature type="chain" id="PRO_5046715859" evidence="2">
    <location>
        <begin position="20"/>
        <end position="347"/>
    </location>
</feature>
<gene>
    <name evidence="3" type="ORF">ACFSW4_07810</name>
</gene>
<dbReference type="RefSeq" id="WP_377328515.1">
    <property type="nucleotide sequence ID" value="NZ_JBHUMZ010000019.1"/>
</dbReference>
<dbReference type="CDD" id="cd13665">
    <property type="entry name" value="PBP2_TRAP_Dctp3_4"/>
    <property type="match status" value="1"/>
</dbReference>
<dbReference type="Pfam" id="PF03480">
    <property type="entry name" value="DctP"/>
    <property type="match status" value="1"/>
</dbReference>
<dbReference type="Proteomes" id="UP001597452">
    <property type="component" value="Unassembled WGS sequence"/>
</dbReference>
<proteinExistence type="predicted"/>
<keyword evidence="1 2" id="KW-0732">Signal</keyword>
<evidence type="ECO:0000313" key="4">
    <source>
        <dbReference type="Proteomes" id="UP001597452"/>
    </source>
</evidence>
<dbReference type="InterPro" id="IPR038404">
    <property type="entry name" value="TRAP_DctP_sf"/>
</dbReference>
<protein>
    <submittedName>
        <fullName evidence="3">TRAP transporter substrate-binding protein</fullName>
    </submittedName>
</protein>
<evidence type="ECO:0000313" key="3">
    <source>
        <dbReference type="EMBL" id="MFD2638764.1"/>
    </source>
</evidence>
<keyword evidence="4" id="KW-1185">Reference proteome</keyword>
<dbReference type="EMBL" id="JBHUMZ010000019">
    <property type="protein sequence ID" value="MFD2638764.1"/>
    <property type="molecule type" value="Genomic_DNA"/>
</dbReference>
<dbReference type="NCBIfam" id="NF037995">
    <property type="entry name" value="TRAP_S1"/>
    <property type="match status" value="1"/>
</dbReference>
<comment type="caution">
    <text evidence="3">The sequence shown here is derived from an EMBL/GenBank/DDBJ whole genome shotgun (WGS) entry which is preliminary data.</text>
</comment>
<dbReference type="PANTHER" id="PTHR33376:SF15">
    <property type="entry name" value="BLL6794 PROTEIN"/>
    <property type="match status" value="1"/>
</dbReference>
<evidence type="ECO:0000256" key="1">
    <source>
        <dbReference type="ARBA" id="ARBA00022729"/>
    </source>
</evidence>